<proteinExistence type="predicted"/>
<organism evidence="2 3">
    <name type="scientific">Albidovulum sediminicola</name>
    <dbReference type="NCBI Taxonomy" id="2984331"/>
    <lineage>
        <taxon>Bacteria</taxon>
        <taxon>Pseudomonadati</taxon>
        <taxon>Pseudomonadota</taxon>
        <taxon>Alphaproteobacteria</taxon>
        <taxon>Rhodobacterales</taxon>
        <taxon>Paracoccaceae</taxon>
        <taxon>Albidovulum</taxon>
    </lineage>
</organism>
<evidence type="ECO:0008006" key="4">
    <source>
        <dbReference type="Google" id="ProtNLM"/>
    </source>
</evidence>
<evidence type="ECO:0000256" key="1">
    <source>
        <dbReference type="SAM" id="SignalP"/>
    </source>
</evidence>
<accession>A0ABT2Z6L7</accession>
<sequence>MLLRILRSVALVLSLASAAAAAEPQTDALADALALPELFDIMSEEGAAYGRDLEEDLFSGGGGPRWHGEVAQIYDPEALFPAFMKSFAAELEGADTATMLDYLTSGEGAHIVRLEISARRAFLDDAVRDAAEARAEELSVQDDPRLAHLDRFIASADLLEGNVANALNGSLAFYRGLAESGALPEGLDEGAMLAQVWAQEPDIREETEIWLLSYLATSYAPLGDEELARYIDFYETEAGQDLNRALFAAFDRVFTDVSHQLGLAAGRQLAGQDL</sequence>
<dbReference type="Proteomes" id="UP001652503">
    <property type="component" value="Unassembled WGS sequence"/>
</dbReference>
<reference evidence="2 3" key="1">
    <citation type="submission" date="2022-10" db="EMBL/GenBank/DDBJ databases">
        <title>Defluviimonas sp. nov., isolated from ocean surface water.</title>
        <authorList>
            <person name="He W."/>
            <person name="Wang L."/>
            <person name="Zhang D.-F."/>
        </authorList>
    </citation>
    <scope>NUCLEOTIDE SEQUENCE [LARGE SCALE GENOMIC DNA]</scope>
    <source>
        <strain evidence="2 3">WL0075</strain>
    </source>
</reference>
<feature type="chain" id="PRO_5047490577" description="DUF2059 domain-containing protein" evidence="1">
    <location>
        <begin position="22"/>
        <end position="274"/>
    </location>
</feature>
<gene>
    <name evidence="2" type="ORF">OE647_18925</name>
</gene>
<dbReference type="EMBL" id="JAOWLA010000028">
    <property type="protein sequence ID" value="MCV2866789.1"/>
    <property type="molecule type" value="Genomic_DNA"/>
</dbReference>
<name>A0ABT2Z6L7_9RHOB</name>
<evidence type="ECO:0000313" key="3">
    <source>
        <dbReference type="Proteomes" id="UP001652503"/>
    </source>
</evidence>
<comment type="caution">
    <text evidence="2">The sequence shown here is derived from an EMBL/GenBank/DDBJ whole genome shotgun (WGS) entry which is preliminary data.</text>
</comment>
<keyword evidence="3" id="KW-1185">Reference proteome</keyword>
<evidence type="ECO:0000313" key="2">
    <source>
        <dbReference type="EMBL" id="MCV2866789.1"/>
    </source>
</evidence>
<dbReference type="RefSeq" id="WP_263723323.1">
    <property type="nucleotide sequence ID" value="NZ_JAOWLA010000028.1"/>
</dbReference>
<feature type="signal peptide" evidence="1">
    <location>
        <begin position="1"/>
        <end position="21"/>
    </location>
</feature>
<keyword evidence="1" id="KW-0732">Signal</keyword>
<protein>
    <recommendedName>
        <fullName evidence="4">DUF2059 domain-containing protein</fullName>
    </recommendedName>
</protein>